<dbReference type="PhylomeDB" id="B2JAL9"/>
<evidence type="ECO:0000256" key="1">
    <source>
        <dbReference type="ARBA" id="ARBA00011073"/>
    </source>
</evidence>
<dbReference type="EnsemblBacteria" id="ACC84973">
    <property type="protein sequence ID" value="ACC84973"/>
    <property type="gene ID" value="Npun_AF093"/>
</dbReference>
<dbReference type="PROSITE" id="PS00138">
    <property type="entry name" value="SUBTILASE_SER"/>
    <property type="match status" value="1"/>
</dbReference>
<feature type="chain" id="PRO_5002779430" evidence="6">
    <location>
        <begin position="22"/>
        <end position="721"/>
    </location>
</feature>
<name>B2JAL9_NOSP7</name>
<dbReference type="OrthoDB" id="9798386at2"/>
<dbReference type="PROSITE" id="PS00137">
    <property type="entry name" value="SUBTILASE_HIS"/>
    <property type="match status" value="1"/>
</dbReference>
<comment type="similarity">
    <text evidence="1 5">Belongs to the peptidase S8 family.</text>
</comment>
<dbReference type="GO" id="GO:0004252">
    <property type="term" value="F:serine-type endopeptidase activity"/>
    <property type="evidence" value="ECO:0007669"/>
    <property type="project" value="UniProtKB-UniRule"/>
</dbReference>
<dbReference type="PANTHER" id="PTHR43806:SF11">
    <property type="entry name" value="CEREVISIN-RELATED"/>
    <property type="match status" value="1"/>
</dbReference>
<gene>
    <name evidence="8" type="ordered locus">Npun_AF093</name>
</gene>
<dbReference type="EMBL" id="CP001038">
    <property type="protein sequence ID" value="ACC84973.1"/>
    <property type="molecule type" value="Genomic_DNA"/>
</dbReference>
<reference evidence="9" key="1">
    <citation type="submission" date="2008-04" db="EMBL/GenBank/DDBJ databases">
        <title>Complete sequence of plasmid 1 of Nostoc punctiforme ATCC 29133.</title>
        <authorList>
            <consortium name="US DOE Joint Genome Institute"/>
            <person name="Copeland A."/>
            <person name="Lucas S."/>
            <person name="Lapidus A."/>
            <person name="Glavina del Rio T."/>
            <person name="Dalin E."/>
            <person name="Tice H."/>
            <person name="Pitluck S."/>
            <person name="Chain P."/>
            <person name="Malfatti S."/>
            <person name="Shin M."/>
            <person name="Vergez L."/>
            <person name="Schmutz J."/>
            <person name="Larimer F."/>
            <person name="Land M."/>
            <person name="Hauser L."/>
            <person name="Kyrpides N."/>
            <person name="Kim E."/>
            <person name="Meeks J.C."/>
            <person name="Elhai J."/>
            <person name="Campbell E.L."/>
            <person name="Thiel T."/>
            <person name="Longmire J."/>
            <person name="Potts M."/>
            <person name="Atlas R."/>
        </authorList>
    </citation>
    <scope>NUCLEOTIDE SEQUENCE [LARGE SCALE GENOMIC DNA]</scope>
    <source>
        <strain evidence="9">ATCC 29133 / PCC 73102</strain>
        <plasmid evidence="9">Plasmid pNPUN01</plasmid>
    </source>
</reference>
<dbReference type="InterPro" id="IPR036852">
    <property type="entry name" value="Peptidase_S8/S53_dom_sf"/>
</dbReference>
<feature type="active site" description="Charge relay system" evidence="5">
    <location>
        <position position="332"/>
    </location>
</feature>
<dbReference type="HOGENOM" id="CLU_374209_0_0_3"/>
<protein>
    <submittedName>
        <fullName evidence="8">Peptidase S8 and S53, subtilisin, kexin, sedolisin</fullName>
        <ecNumber evidence="8">3.4.21.66</ecNumber>
    </submittedName>
</protein>
<keyword evidence="4 5" id="KW-0720">Serine protease</keyword>
<dbReference type="Proteomes" id="UP000001191">
    <property type="component" value="Plasmid pNPUN01"/>
</dbReference>
<keyword evidence="9" id="KW-1185">Reference proteome</keyword>
<geneLocation type="plasmid" evidence="8 9">
    <name>pNPUN01</name>
</geneLocation>
<dbReference type="Pfam" id="PF00082">
    <property type="entry name" value="Peptidase_S8"/>
    <property type="match status" value="1"/>
</dbReference>
<keyword evidence="8" id="KW-0614">Plasmid</keyword>
<accession>B2JAL9</accession>
<dbReference type="RefSeq" id="WP_012412993.1">
    <property type="nucleotide sequence ID" value="NC_010631.1"/>
</dbReference>
<dbReference type="PANTHER" id="PTHR43806">
    <property type="entry name" value="PEPTIDASE S8"/>
    <property type="match status" value="1"/>
</dbReference>
<proteinExistence type="inferred from homology"/>
<keyword evidence="6" id="KW-0732">Signal</keyword>
<evidence type="ECO:0000256" key="3">
    <source>
        <dbReference type="ARBA" id="ARBA00022801"/>
    </source>
</evidence>
<sequence length="721" mass="78017">MKRITSGILLTACLWSGLGMFSIRPQVTAVAQTQEDSNLFYLYNGQRISLNQRQDAIAVTFKKVSTRNPAAQPLYLQLQESLQGGVRGGSGAKVSPLGENYAVVNLPAGTLNALQQRIQQQPYVENTLPVLTRQQTKEVIVLPNEIIVSFDPKVDESQRQTILQQSNLTIVRPLRFNRDRYLVKSKAAAGTQILNVANQLNNVKGISSAQPNFIQSITDQNLETASKQIANLKGTEDSVLRKLLPSSQSPDPSPQSSRGISPKTSLLGLAWHLNSLPLQQCLPQLSSWELLQTCLQKSTVATKSPVSRTDIRVTEAWKRSNGGRGVVVAVIDSLIQWDHPDLAGSLYTVKAADKCPDEVHGWDFSSGGNSLDPCEIGDGDTRISRTELAILTAKFQDTFKLSDAELIRQYSVEALEMKQKYPNASFEEIAQILRYVFRTYKVGAEFHGTWVSGIIAAKPQDNQGLVGVAPNAQILPVRLFGLNGSYSPSAYIEAIGYAADRGADIINLSLGSTLPTDGEEEAIADVLKAHPKLVIVAAAGNENSNRVAYPAAYPGVVAVGATNLLGNRAPYSNYGKGLAIVAPGGDLNTPGMLGGIPTTGGTWLDAFWQGMSAPESRWSTVLDARGKYWWVEGTSFASPAVAGVVALMKGENKEISRQSLVSILKSTASYQGLAISDDDARRYRSQRRKGEVSSAVKGQPYFFGKGLVNANAAVKAVKEKR</sequence>
<dbReference type="InterPro" id="IPR015500">
    <property type="entry name" value="Peptidase_S8_subtilisin-rel"/>
</dbReference>
<dbReference type="AlphaFoldDB" id="B2JAL9"/>
<dbReference type="PRINTS" id="PR00723">
    <property type="entry name" value="SUBTILISIN"/>
</dbReference>
<evidence type="ECO:0000256" key="6">
    <source>
        <dbReference type="SAM" id="SignalP"/>
    </source>
</evidence>
<dbReference type="InterPro" id="IPR022398">
    <property type="entry name" value="Peptidase_S8_His-AS"/>
</dbReference>
<feature type="signal peptide" evidence="6">
    <location>
        <begin position="1"/>
        <end position="21"/>
    </location>
</feature>
<dbReference type="SUPFAM" id="SSF52743">
    <property type="entry name" value="Subtilisin-like"/>
    <property type="match status" value="1"/>
</dbReference>
<organism evidence="8 9">
    <name type="scientific">Nostoc punctiforme (strain ATCC 29133 / PCC 73102)</name>
    <dbReference type="NCBI Taxonomy" id="63737"/>
    <lineage>
        <taxon>Bacteria</taxon>
        <taxon>Bacillati</taxon>
        <taxon>Cyanobacteriota</taxon>
        <taxon>Cyanophyceae</taxon>
        <taxon>Nostocales</taxon>
        <taxon>Nostocaceae</taxon>
        <taxon>Nostoc</taxon>
    </lineage>
</organism>
<keyword evidence="2 5" id="KW-0645">Protease</keyword>
<dbReference type="EC" id="3.4.21.66" evidence="8"/>
<evidence type="ECO:0000256" key="5">
    <source>
        <dbReference type="PROSITE-ProRule" id="PRU01240"/>
    </source>
</evidence>
<evidence type="ECO:0000259" key="7">
    <source>
        <dbReference type="Pfam" id="PF00082"/>
    </source>
</evidence>
<feature type="domain" description="Peptidase S8/S53" evidence="7">
    <location>
        <begin position="323"/>
        <end position="677"/>
    </location>
</feature>
<feature type="active site" description="Charge relay system" evidence="5">
    <location>
        <position position="447"/>
    </location>
</feature>
<evidence type="ECO:0000313" key="9">
    <source>
        <dbReference type="Proteomes" id="UP000001191"/>
    </source>
</evidence>
<keyword evidence="3 5" id="KW-0378">Hydrolase</keyword>
<dbReference type="KEGG" id="npu:Npun_AF093"/>
<dbReference type="InterPro" id="IPR023828">
    <property type="entry name" value="Peptidase_S8_Ser-AS"/>
</dbReference>
<feature type="active site" description="Charge relay system" evidence="5">
    <location>
        <position position="635"/>
    </location>
</feature>
<dbReference type="Gene3D" id="3.40.50.200">
    <property type="entry name" value="Peptidase S8/S53 domain"/>
    <property type="match status" value="1"/>
</dbReference>
<dbReference type="GO" id="GO:0006508">
    <property type="term" value="P:proteolysis"/>
    <property type="evidence" value="ECO:0007669"/>
    <property type="project" value="UniProtKB-KW"/>
</dbReference>
<evidence type="ECO:0000256" key="2">
    <source>
        <dbReference type="ARBA" id="ARBA00022670"/>
    </source>
</evidence>
<dbReference type="PROSITE" id="PS51892">
    <property type="entry name" value="SUBTILASE"/>
    <property type="match status" value="1"/>
</dbReference>
<dbReference type="InterPro" id="IPR050131">
    <property type="entry name" value="Peptidase_S8_subtilisin-like"/>
</dbReference>
<evidence type="ECO:0000256" key="4">
    <source>
        <dbReference type="ARBA" id="ARBA00022825"/>
    </source>
</evidence>
<evidence type="ECO:0000313" key="8">
    <source>
        <dbReference type="EMBL" id="ACC84973.1"/>
    </source>
</evidence>
<dbReference type="InterPro" id="IPR000209">
    <property type="entry name" value="Peptidase_S8/S53_dom"/>
</dbReference>